<dbReference type="InterPro" id="IPR010296">
    <property type="entry name" value="DUF899_thioredox"/>
</dbReference>
<reference evidence="1 2" key="1">
    <citation type="submission" date="2019-06" db="EMBL/GenBank/DDBJ databases">
        <title>Sequencing the genomes of 1000 actinobacteria strains.</title>
        <authorList>
            <person name="Klenk H.-P."/>
        </authorList>
    </citation>
    <scope>NUCLEOTIDE SEQUENCE [LARGE SCALE GENOMIC DNA]</scope>
    <source>
        <strain evidence="1 2">DSM 45679</strain>
    </source>
</reference>
<dbReference type="AlphaFoldDB" id="A0A542DIH3"/>
<name>A0A542DIH3_AMYCI</name>
<sequence>MNLPPVVSEQEWRAARAELLVEEKKATRMLDALAARRRRLPMVEMRKRYRLEGPEGPVSLLDLFDGRRQLIVYSFMLPPGAQSPCEGCSMLVDGMGHPAHVRARDTNMVLVSRAPLAEIEPVKRRMGWTLPWYSSFDSEFTVDVDAMTERGDNFALNVFLRDGDRIFRTYHTTGRGADRLNANFNYLDLTPFGRQETWEDSPEGWPQTPPYEYWRLHDEYA</sequence>
<dbReference type="Proteomes" id="UP000320876">
    <property type="component" value="Unassembled WGS sequence"/>
</dbReference>
<protein>
    <submittedName>
        <fullName evidence="1">Putative dithiol-disulfide oxidoreductase (DUF899 family)</fullName>
    </submittedName>
</protein>
<keyword evidence="2" id="KW-1185">Reference proteome</keyword>
<evidence type="ECO:0000313" key="2">
    <source>
        <dbReference type="Proteomes" id="UP000320876"/>
    </source>
</evidence>
<dbReference type="RefSeq" id="WP_141998074.1">
    <property type="nucleotide sequence ID" value="NZ_VFML01000001.1"/>
</dbReference>
<dbReference type="Pfam" id="PF05988">
    <property type="entry name" value="DUF899"/>
    <property type="match status" value="1"/>
</dbReference>
<proteinExistence type="predicted"/>
<dbReference type="EMBL" id="VFML01000001">
    <property type="protein sequence ID" value="TQJ02804.1"/>
    <property type="molecule type" value="Genomic_DNA"/>
</dbReference>
<gene>
    <name evidence="1" type="ORF">FB471_2549</name>
</gene>
<dbReference type="OrthoDB" id="4721017at2"/>
<organism evidence="1 2">
    <name type="scientific">Amycolatopsis cihanbeyliensis</name>
    <dbReference type="NCBI Taxonomy" id="1128664"/>
    <lineage>
        <taxon>Bacteria</taxon>
        <taxon>Bacillati</taxon>
        <taxon>Actinomycetota</taxon>
        <taxon>Actinomycetes</taxon>
        <taxon>Pseudonocardiales</taxon>
        <taxon>Pseudonocardiaceae</taxon>
        <taxon>Amycolatopsis</taxon>
    </lineage>
</organism>
<evidence type="ECO:0000313" key="1">
    <source>
        <dbReference type="EMBL" id="TQJ02804.1"/>
    </source>
</evidence>
<comment type="caution">
    <text evidence="1">The sequence shown here is derived from an EMBL/GenBank/DDBJ whole genome shotgun (WGS) entry which is preliminary data.</text>
</comment>
<accession>A0A542DIH3</accession>